<evidence type="ECO:0000256" key="1">
    <source>
        <dbReference type="ARBA" id="ARBA00006598"/>
    </source>
</evidence>
<evidence type="ECO:0000256" key="3">
    <source>
        <dbReference type="ARBA" id="ARBA00023274"/>
    </source>
</evidence>
<proteinExistence type="inferred from homology"/>
<dbReference type="Gene3D" id="4.10.410.60">
    <property type="match status" value="1"/>
</dbReference>
<comment type="similarity">
    <text evidence="1">Belongs to the bacterial ribosomal protein bL35 family.</text>
</comment>
<keyword evidence="5" id="KW-1185">Reference proteome</keyword>
<accession>A0A4P9YTQ3</accession>
<dbReference type="Proteomes" id="UP000278143">
    <property type="component" value="Unassembled WGS sequence"/>
</dbReference>
<reference evidence="5" key="1">
    <citation type="journal article" date="2018" name="Nat. Microbiol.">
        <title>Leveraging single-cell genomics to expand the fungal tree of life.</title>
        <authorList>
            <person name="Ahrendt S.R."/>
            <person name="Quandt C.A."/>
            <person name="Ciobanu D."/>
            <person name="Clum A."/>
            <person name="Salamov A."/>
            <person name="Andreopoulos B."/>
            <person name="Cheng J.F."/>
            <person name="Woyke T."/>
            <person name="Pelin A."/>
            <person name="Henrissat B."/>
            <person name="Reynolds N.K."/>
            <person name="Benny G.L."/>
            <person name="Smith M.E."/>
            <person name="James T.Y."/>
            <person name="Grigoriev I.V."/>
        </authorList>
    </citation>
    <scope>NUCLEOTIDE SEQUENCE [LARGE SCALE GENOMIC DNA]</scope>
    <source>
        <strain evidence="5">Benny S71-1</strain>
    </source>
</reference>
<evidence type="ECO:0000313" key="5">
    <source>
        <dbReference type="Proteomes" id="UP000278143"/>
    </source>
</evidence>
<dbReference type="Pfam" id="PF01632">
    <property type="entry name" value="Ribosomal_L35p"/>
    <property type="match status" value="1"/>
</dbReference>
<dbReference type="GO" id="GO:0015934">
    <property type="term" value="C:large ribosomal subunit"/>
    <property type="evidence" value="ECO:0007669"/>
    <property type="project" value="TreeGrafter"/>
</dbReference>
<dbReference type="AlphaFoldDB" id="A0A4P9YTQ3"/>
<keyword evidence="2" id="KW-0689">Ribosomal protein</keyword>
<sequence length="150" mass="16685">MWLPNLYRQAGTLAGANIMRGLPTGWLPRSPRFLSLLSSSAATTSPLMASFRERATAIGPMAGGRLWGMERASALSMEQRRGVKKLKTHKGTAKRWRRTGPQRTGNWKRGQVGKRHLNHGMGATRIRTLRGTVHATKTQSTLLRRLLPFA</sequence>
<dbReference type="PANTHER" id="PTHR33343:SF1">
    <property type="entry name" value="LARGE RIBOSOMAL SUBUNIT PROTEIN BL35M"/>
    <property type="match status" value="1"/>
</dbReference>
<evidence type="ECO:0000256" key="2">
    <source>
        <dbReference type="ARBA" id="ARBA00022980"/>
    </source>
</evidence>
<dbReference type="GO" id="GO:0003735">
    <property type="term" value="F:structural constituent of ribosome"/>
    <property type="evidence" value="ECO:0007669"/>
    <property type="project" value="InterPro"/>
</dbReference>
<gene>
    <name evidence="4" type="ORF">SYNPS1DRAFT_31129</name>
</gene>
<dbReference type="InterPro" id="IPR037229">
    <property type="entry name" value="Ribosomal_bL35_sf"/>
</dbReference>
<dbReference type="HAMAP" id="MF_00514">
    <property type="entry name" value="Ribosomal_bL35"/>
    <property type="match status" value="1"/>
</dbReference>
<name>A0A4P9YTQ3_9FUNG</name>
<organism evidence="4 5">
    <name type="scientific">Syncephalis pseudoplumigaleata</name>
    <dbReference type="NCBI Taxonomy" id="1712513"/>
    <lineage>
        <taxon>Eukaryota</taxon>
        <taxon>Fungi</taxon>
        <taxon>Fungi incertae sedis</taxon>
        <taxon>Zoopagomycota</taxon>
        <taxon>Zoopagomycotina</taxon>
        <taxon>Zoopagomycetes</taxon>
        <taxon>Zoopagales</taxon>
        <taxon>Piptocephalidaceae</taxon>
        <taxon>Syncephalis</taxon>
    </lineage>
</organism>
<dbReference type="OrthoDB" id="162638at2759"/>
<protein>
    <recommendedName>
        <fullName evidence="6">50S ribosomal protein L35</fullName>
    </recommendedName>
</protein>
<dbReference type="GO" id="GO:0006412">
    <property type="term" value="P:translation"/>
    <property type="evidence" value="ECO:0007669"/>
    <property type="project" value="InterPro"/>
</dbReference>
<dbReference type="EMBL" id="KZ991252">
    <property type="protein sequence ID" value="RKP23165.1"/>
    <property type="molecule type" value="Genomic_DNA"/>
</dbReference>
<evidence type="ECO:0000313" key="4">
    <source>
        <dbReference type="EMBL" id="RKP23165.1"/>
    </source>
</evidence>
<dbReference type="PANTHER" id="PTHR33343">
    <property type="entry name" value="54S RIBOSOMAL PROTEIN BL35M"/>
    <property type="match status" value="1"/>
</dbReference>
<dbReference type="InterPro" id="IPR021137">
    <property type="entry name" value="Ribosomal_bL35-like"/>
</dbReference>
<keyword evidence="3" id="KW-0687">Ribonucleoprotein</keyword>
<evidence type="ECO:0008006" key="6">
    <source>
        <dbReference type="Google" id="ProtNLM"/>
    </source>
</evidence>
<dbReference type="InterPro" id="IPR001706">
    <property type="entry name" value="Ribosomal_bL35"/>
</dbReference>
<dbReference type="SUPFAM" id="SSF143034">
    <property type="entry name" value="L35p-like"/>
    <property type="match status" value="1"/>
</dbReference>